<dbReference type="InParanoid" id="A0A139WGI2"/>
<reference evidence="1 2" key="1">
    <citation type="journal article" date="2008" name="Nature">
        <title>The genome of the model beetle and pest Tribolium castaneum.</title>
        <authorList>
            <consortium name="Tribolium Genome Sequencing Consortium"/>
            <person name="Richards S."/>
            <person name="Gibbs R.A."/>
            <person name="Weinstock G.M."/>
            <person name="Brown S.J."/>
            <person name="Denell R."/>
            <person name="Beeman R.W."/>
            <person name="Gibbs R."/>
            <person name="Beeman R.W."/>
            <person name="Brown S.J."/>
            <person name="Bucher G."/>
            <person name="Friedrich M."/>
            <person name="Grimmelikhuijzen C.J."/>
            <person name="Klingler M."/>
            <person name="Lorenzen M."/>
            <person name="Richards S."/>
            <person name="Roth S."/>
            <person name="Schroder R."/>
            <person name="Tautz D."/>
            <person name="Zdobnov E.M."/>
            <person name="Muzny D."/>
            <person name="Gibbs R.A."/>
            <person name="Weinstock G.M."/>
            <person name="Attaway T."/>
            <person name="Bell S."/>
            <person name="Buhay C.J."/>
            <person name="Chandrabose M.N."/>
            <person name="Chavez D."/>
            <person name="Clerk-Blankenburg K.P."/>
            <person name="Cree A."/>
            <person name="Dao M."/>
            <person name="Davis C."/>
            <person name="Chacko J."/>
            <person name="Dinh H."/>
            <person name="Dugan-Rocha S."/>
            <person name="Fowler G."/>
            <person name="Garner T.T."/>
            <person name="Garnes J."/>
            <person name="Gnirke A."/>
            <person name="Hawes A."/>
            <person name="Hernandez J."/>
            <person name="Hines S."/>
            <person name="Holder M."/>
            <person name="Hume J."/>
            <person name="Jhangiani S.N."/>
            <person name="Joshi V."/>
            <person name="Khan Z.M."/>
            <person name="Jackson L."/>
            <person name="Kovar C."/>
            <person name="Kowis A."/>
            <person name="Lee S."/>
            <person name="Lewis L.R."/>
            <person name="Margolis J."/>
            <person name="Morgan M."/>
            <person name="Nazareth L.V."/>
            <person name="Nguyen N."/>
            <person name="Okwuonu G."/>
            <person name="Parker D."/>
            <person name="Richards S."/>
            <person name="Ruiz S.J."/>
            <person name="Santibanez J."/>
            <person name="Savard J."/>
            <person name="Scherer S.E."/>
            <person name="Schneider B."/>
            <person name="Sodergren E."/>
            <person name="Tautz D."/>
            <person name="Vattahil S."/>
            <person name="Villasana D."/>
            <person name="White C.S."/>
            <person name="Wright R."/>
            <person name="Park Y."/>
            <person name="Beeman R.W."/>
            <person name="Lord J."/>
            <person name="Oppert B."/>
            <person name="Lorenzen M."/>
            <person name="Brown S."/>
            <person name="Wang L."/>
            <person name="Savard J."/>
            <person name="Tautz D."/>
            <person name="Richards S."/>
            <person name="Weinstock G."/>
            <person name="Gibbs R.A."/>
            <person name="Liu Y."/>
            <person name="Worley K."/>
            <person name="Weinstock G."/>
            <person name="Elsik C.G."/>
            <person name="Reese J.T."/>
            <person name="Elhaik E."/>
            <person name="Landan G."/>
            <person name="Graur D."/>
            <person name="Arensburger P."/>
            <person name="Atkinson P."/>
            <person name="Beeman R.W."/>
            <person name="Beidler J."/>
            <person name="Brown S.J."/>
            <person name="Demuth J.P."/>
            <person name="Drury D.W."/>
            <person name="Du Y.Z."/>
            <person name="Fujiwara H."/>
            <person name="Lorenzen M."/>
            <person name="Maselli V."/>
            <person name="Osanai M."/>
            <person name="Park Y."/>
            <person name="Robertson H.M."/>
            <person name="Tu Z."/>
            <person name="Wang J.J."/>
            <person name="Wang S."/>
            <person name="Richards S."/>
            <person name="Song H."/>
            <person name="Zhang L."/>
            <person name="Sodergren E."/>
            <person name="Werner D."/>
            <person name="Stanke M."/>
            <person name="Morgenstern B."/>
            <person name="Solovyev V."/>
            <person name="Kosarev P."/>
            <person name="Brown G."/>
            <person name="Chen H.C."/>
            <person name="Ermolaeva O."/>
            <person name="Hlavina W."/>
            <person name="Kapustin Y."/>
            <person name="Kiryutin B."/>
            <person name="Kitts P."/>
            <person name="Maglott D."/>
            <person name="Pruitt K."/>
            <person name="Sapojnikov V."/>
            <person name="Souvorov A."/>
            <person name="Mackey A.J."/>
            <person name="Waterhouse R.M."/>
            <person name="Wyder S."/>
            <person name="Zdobnov E.M."/>
            <person name="Zdobnov E.M."/>
            <person name="Wyder S."/>
            <person name="Kriventseva E.V."/>
            <person name="Kadowaki T."/>
            <person name="Bork P."/>
            <person name="Aranda M."/>
            <person name="Bao R."/>
            <person name="Beermann A."/>
            <person name="Berns N."/>
            <person name="Bolognesi R."/>
            <person name="Bonneton F."/>
            <person name="Bopp D."/>
            <person name="Brown S.J."/>
            <person name="Bucher G."/>
            <person name="Butts T."/>
            <person name="Chaumot A."/>
            <person name="Denell R.E."/>
            <person name="Ferrier D.E."/>
            <person name="Friedrich M."/>
            <person name="Gordon C.M."/>
            <person name="Jindra M."/>
            <person name="Klingler M."/>
            <person name="Lan Q."/>
            <person name="Lattorff H.M."/>
            <person name="Laudet V."/>
            <person name="von Levetsow C."/>
            <person name="Liu Z."/>
            <person name="Lutz R."/>
            <person name="Lynch J.A."/>
            <person name="da Fonseca R.N."/>
            <person name="Posnien N."/>
            <person name="Reuter R."/>
            <person name="Roth S."/>
            <person name="Savard J."/>
            <person name="Schinko J.B."/>
            <person name="Schmitt C."/>
            <person name="Schoppmeier M."/>
            <person name="Schroder R."/>
            <person name="Shippy T.D."/>
            <person name="Simonnet F."/>
            <person name="Marques-Souza H."/>
            <person name="Tautz D."/>
            <person name="Tomoyasu Y."/>
            <person name="Trauner J."/>
            <person name="Van der Zee M."/>
            <person name="Vervoort M."/>
            <person name="Wittkopp N."/>
            <person name="Wimmer E.A."/>
            <person name="Yang X."/>
            <person name="Jones A.K."/>
            <person name="Sattelle D.B."/>
            <person name="Ebert P.R."/>
            <person name="Nelson D."/>
            <person name="Scott J.G."/>
            <person name="Beeman R.W."/>
            <person name="Muthukrishnan S."/>
            <person name="Kramer K.J."/>
            <person name="Arakane Y."/>
            <person name="Beeman R.W."/>
            <person name="Zhu Q."/>
            <person name="Hogenkamp D."/>
            <person name="Dixit R."/>
            <person name="Oppert B."/>
            <person name="Jiang H."/>
            <person name="Zou Z."/>
            <person name="Marshall J."/>
            <person name="Elpidina E."/>
            <person name="Vinokurov K."/>
            <person name="Oppert C."/>
            <person name="Zou Z."/>
            <person name="Evans J."/>
            <person name="Lu Z."/>
            <person name="Zhao P."/>
            <person name="Sumathipala N."/>
            <person name="Altincicek B."/>
            <person name="Vilcinskas A."/>
            <person name="Williams M."/>
            <person name="Hultmark D."/>
            <person name="Hetru C."/>
            <person name="Jiang H."/>
            <person name="Grimmelikhuijzen C.J."/>
            <person name="Hauser F."/>
            <person name="Cazzamali G."/>
            <person name="Williamson M."/>
            <person name="Park Y."/>
            <person name="Li B."/>
            <person name="Tanaka Y."/>
            <person name="Predel R."/>
            <person name="Neupert S."/>
            <person name="Schachtner J."/>
            <person name="Verleyen P."/>
            <person name="Raible F."/>
            <person name="Bork P."/>
            <person name="Friedrich M."/>
            <person name="Walden K.K."/>
            <person name="Robertson H.M."/>
            <person name="Angeli S."/>
            <person name="Foret S."/>
            <person name="Bucher G."/>
            <person name="Schuetz S."/>
            <person name="Maleszka R."/>
            <person name="Wimmer E.A."/>
            <person name="Beeman R.W."/>
            <person name="Lorenzen M."/>
            <person name="Tomoyasu Y."/>
            <person name="Miller S.C."/>
            <person name="Grossmann D."/>
            <person name="Bucher G."/>
        </authorList>
    </citation>
    <scope>NUCLEOTIDE SEQUENCE [LARGE SCALE GENOMIC DNA]</scope>
    <source>
        <strain evidence="1 2">Georgia GA2</strain>
    </source>
</reference>
<dbReference type="Proteomes" id="UP000007266">
    <property type="component" value="Linkage group 6"/>
</dbReference>
<reference evidence="1 2" key="2">
    <citation type="journal article" date="2010" name="Nucleic Acids Res.">
        <title>BeetleBase in 2010: revisions to provide comprehensive genomic information for Tribolium castaneum.</title>
        <authorList>
            <person name="Kim H.S."/>
            <person name="Murphy T."/>
            <person name="Xia J."/>
            <person name="Caragea D."/>
            <person name="Park Y."/>
            <person name="Beeman R.W."/>
            <person name="Lorenzen M.D."/>
            <person name="Butcher S."/>
            <person name="Manak J.R."/>
            <person name="Brown S.J."/>
        </authorList>
    </citation>
    <scope>GENOME REANNOTATION</scope>
    <source>
        <strain evidence="1 2">Georgia GA2</strain>
    </source>
</reference>
<accession>A0A139WGI2</accession>
<keyword evidence="2" id="KW-1185">Reference proteome</keyword>
<gene>
    <name evidence="1" type="primary">AUGUSTUS-3.0.2_33422</name>
    <name evidence="1" type="ORF">TcasGA2_TC033422</name>
</gene>
<name>A0A139WGI2_TRICA</name>
<evidence type="ECO:0000313" key="2">
    <source>
        <dbReference type="Proteomes" id="UP000007266"/>
    </source>
</evidence>
<proteinExistence type="predicted"/>
<evidence type="ECO:0000313" key="1">
    <source>
        <dbReference type="EMBL" id="KYB26965.1"/>
    </source>
</evidence>
<organism evidence="1 2">
    <name type="scientific">Tribolium castaneum</name>
    <name type="common">Red flour beetle</name>
    <dbReference type="NCBI Taxonomy" id="7070"/>
    <lineage>
        <taxon>Eukaryota</taxon>
        <taxon>Metazoa</taxon>
        <taxon>Ecdysozoa</taxon>
        <taxon>Arthropoda</taxon>
        <taxon>Hexapoda</taxon>
        <taxon>Insecta</taxon>
        <taxon>Pterygota</taxon>
        <taxon>Neoptera</taxon>
        <taxon>Endopterygota</taxon>
        <taxon>Coleoptera</taxon>
        <taxon>Polyphaga</taxon>
        <taxon>Cucujiformia</taxon>
        <taxon>Tenebrionidae</taxon>
        <taxon>Tenebrionidae incertae sedis</taxon>
        <taxon>Tribolium</taxon>
    </lineage>
</organism>
<protein>
    <submittedName>
        <fullName evidence="1">Uncharacterized protein</fullName>
    </submittedName>
</protein>
<dbReference type="EMBL" id="KQ971347">
    <property type="protein sequence ID" value="KYB26965.1"/>
    <property type="molecule type" value="Genomic_DNA"/>
</dbReference>
<dbReference type="AlphaFoldDB" id="A0A139WGI2"/>
<sequence>MTDFRIIVVSVVFTLDTGEDTTSWDTSHGDNLLKGGVTVVGVFTLLSSSTL</sequence>